<dbReference type="AlphaFoldDB" id="A0A9X2G9B1"/>
<proteinExistence type="predicted"/>
<sequence>MHTIRTDLAGLAVVAGIVVGTVSGVLIAEEPVTRTPQICQTAFNLNDQAFVIMKDLNEAVRLRGDALDKDTYAIHDAEVNHLLASLNALAPDADAAEADCRAGIQ</sequence>
<accession>A0A9X2G9B1</accession>
<evidence type="ECO:0000313" key="2">
    <source>
        <dbReference type="Proteomes" id="UP001139493"/>
    </source>
</evidence>
<name>A0A9X2G9B1_9MICO</name>
<gene>
    <name evidence="1" type="ORF">APR03_002895</name>
</gene>
<reference evidence="1" key="1">
    <citation type="submission" date="2022-06" db="EMBL/GenBank/DDBJ databases">
        <title>Genomic Encyclopedia of Archaeal and Bacterial Type Strains, Phase II (KMG-II): from individual species to whole genera.</title>
        <authorList>
            <person name="Goeker M."/>
        </authorList>
    </citation>
    <scope>NUCLEOTIDE SEQUENCE</scope>
    <source>
        <strain evidence="1">DSM 26652</strain>
    </source>
</reference>
<dbReference type="EMBL" id="JAMTCS010000008">
    <property type="protein sequence ID" value="MCP2265539.1"/>
    <property type="molecule type" value="Genomic_DNA"/>
</dbReference>
<dbReference type="Proteomes" id="UP001139493">
    <property type="component" value="Unassembled WGS sequence"/>
</dbReference>
<organism evidence="1 2">
    <name type="scientific">Promicromonospora thailandica</name>
    <dbReference type="NCBI Taxonomy" id="765201"/>
    <lineage>
        <taxon>Bacteria</taxon>
        <taxon>Bacillati</taxon>
        <taxon>Actinomycetota</taxon>
        <taxon>Actinomycetes</taxon>
        <taxon>Micrococcales</taxon>
        <taxon>Promicromonosporaceae</taxon>
        <taxon>Promicromonospora</taxon>
    </lineage>
</organism>
<evidence type="ECO:0000313" key="1">
    <source>
        <dbReference type="EMBL" id="MCP2265539.1"/>
    </source>
</evidence>
<keyword evidence="2" id="KW-1185">Reference proteome</keyword>
<protein>
    <submittedName>
        <fullName evidence="1">Uncharacterized protein</fullName>
    </submittedName>
</protein>
<comment type="caution">
    <text evidence="1">The sequence shown here is derived from an EMBL/GenBank/DDBJ whole genome shotgun (WGS) entry which is preliminary data.</text>
</comment>